<organism evidence="1 2">
    <name type="scientific">Nocardiopsis gilva YIM 90087</name>
    <dbReference type="NCBI Taxonomy" id="1235441"/>
    <lineage>
        <taxon>Bacteria</taxon>
        <taxon>Bacillati</taxon>
        <taxon>Actinomycetota</taxon>
        <taxon>Actinomycetes</taxon>
        <taxon>Streptosporangiales</taxon>
        <taxon>Nocardiopsidaceae</taxon>
        <taxon>Nocardiopsis</taxon>
    </lineage>
</organism>
<sequence length="79" mass="8650">MAEHRRAAERELTQASEEPHATLALVRAQIATAHALLALLDAAESRSRGCDCEACDDWPMAPQRPINDIVRPDLFGDAL</sequence>
<proteinExistence type="predicted"/>
<reference evidence="1 2" key="1">
    <citation type="submission" date="2017-08" db="EMBL/GenBank/DDBJ databases">
        <title>The complete genome sequence of Nocardiopsis gilva YIM 90087.</title>
        <authorList>
            <person name="Yin M."/>
            <person name="Tang S."/>
        </authorList>
    </citation>
    <scope>NUCLEOTIDE SEQUENCE [LARGE SCALE GENOMIC DNA]</scope>
    <source>
        <strain evidence="1 2">YIM 90087</strain>
    </source>
</reference>
<name>A0A223S069_9ACTN</name>
<dbReference type="RefSeq" id="WP_017619532.1">
    <property type="nucleotide sequence ID" value="NZ_ANBG01000245.1"/>
</dbReference>
<dbReference type="EMBL" id="CP022753">
    <property type="protein sequence ID" value="ASU81533.1"/>
    <property type="molecule type" value="Genomic_DNA"/>
</dbReference>
<gene>
    <name evidence="1" type="ORF">CDO52_00880</name>
</gene>
<dbReference type="KEGG" id="ngv:CDO52_00880"/>
<accession>A0A223S069</accession>
<dbReference type="AlphaFoldDB" id="A0A223S069"/>
<keyword evidence="2" id="KW-1185">Reference proteome</keyword>
<evidence type="ECO:0000313" key="2">
    <source>
        <dbReference type="Proteomes" id="UP000215005"/>
    </source>
</evidence>
<protein>
    <submittedName>
        <fullName evidence="1">Uncharacterized protein</fullName>
    </submittedName>
</protein>
<dbReference type="Proteomes" id="UP000215005">
    <property type="component" value="Chromosome"/>
</dbReference>
<evidence type="ECO:0000313" key="1">
    <source>
        <dbReference type="EMBL" id="ASU81533.1"/>
    </source>
</evidence>